<dbReference type="Gene3D" id="3.40.50.1820">
    <property type="entry name" value="alpha/beta hydrolase"/>
    <property type="match status" value="1"/>
</dbReference>
<accession>A0AAU9V4K2</accession>
<dbReference type="PANTHER" id="PTHR43142">
    <property type="entry name" value="CARBOXYLIC ESTER HYDROLASE"/>
    <property type="match status" value="1"/>
</dbReference>
<feature type="signal peptide" evidence="6">
    <location>
        <begin position="1"/>
        <end position="21"/>
    </location>
</feature>
<dbReference type="SUPFAM" id="SSF53474">
    <property type="entry name" value="alpha/beta-Hydrolases"/>
    <property type="match status" value="1"/>
</dbReference>
<keyword evidence="6" id="KW-0732">Signal</keyword>
<keyword evidence="3 6" id="KW-0378">Hydrolase</keyword>
<evidence type="ECO:0000256" key="1">
    <source>
        <dbReference type="ARBA" id="ARBA00005964"/>
    </source>
</evidence>
<dbReference type="Pfam" id="PF00135">
    <property type="entry name" value="COesterase"/>
    <property type="match status" value="1"/>
</dbReference>
<keyword evidence="5" id="KW-0325">Glycoprotein</keyword>
<evidence type="ECO:0000313" key="8">
    <source>
        <dbReference type="EMBL" id="CAH2106886.1"/>
    </source>
</evidence>
<dbReference type="GO" id="GO:0052689">
    <property type="term" value="F:carboxylic ester hydrolase activity"/>
    <property type="evidence" value="ECO:0007669"/>
    <property type="project" value="UniProtKB-KW"/>
</dbReference>
<evidence type="ECO:0000256" key="3">
    <source>
        <dbReference type="ARBA" id="ARBA00022801"/>
    </source>
</evidence>
<sequence>MKYRKKLVLFTLVVMNLVDQPAPEVKIAQGTLSGKISSDGAIFEYIGIPYATADSSTRFKAPKPAPKWEGVYNAVDEIHLCAQDSFIGVIGSEDCLKINVYVPAKPKVKPIAVMVYIHGGAFILGSGSKTIYGPSFLVKKDIILVTFNYRLGPLGFLCLKTKEAPGNAGLKDQIAALKWVKKNIAAFGGDPDNITVFGESAGATSISLLTISEASAGLFKRAIIQSGTSVSNWAINRKPIWIASLLVKSLGYDTENPREIYEILSKLSDKELISIKAKKPLDLFFDTQLLHLPCIEDNIPGVEPVLTDLPHNILTSKPRDINIIYGTTSNEGLFLVALEANETVGERNGRYLFASDLTFSSPVKAMEVTNKIKEYYFGDDEISMKKYSNISKLYTQLYFELPAIFETEYLVERIKSNVYNYIFNYSGGRNFMKTRSGYFDEKGASHGDDLFYLFDGYLLPFKINKEDSRIIEYMTSMWTNFAKYGNPTPESSDLPIKWTPSTKDNLNFLYIDSELKMGPMPNPKSYRLWKDIYIKYRNTDIR</sequence>
<dbReference type="EMBL" id="CAKOGL010000030">
    <property type="protein sequence ID" value="CAH2106886.1"/>
    <property type="molecule type" value="Genomic_DNA"/>
</dbReference>
<evidence type="ECO:0000256" key="4">
    <source>
        <dbReference type="ARBA" id="ARBA00023157"/>
    </source>
</evidence>
<evidence type="ECO:0000256" key="5">
    <source>
        <dbReference type="ARBA" id="ARBA00023180"/>
    </source>
</evidence>
<dbReference type="PROSITE" id="PS00122">
    <property type="entry name" value="CARBOXYLESTERASE_B_1"/>
    <property type="match status" value="1"/>
</dbReference>
<comment type="similarity">
    <text evidence="1 6">Belongs to the type-B carboxylesterase/lipase family.</text>
</comment>
<proteinExistence type="inferred from homology"/>
<dbReference type="InterPro" id="IPR029058">
    <property type="entry name" value="AB_hydrolase_fold"/>
</dbReference>
<reference evidence="8" key="1">
    <citation type="submission" date="2022-03" db="EMBL/GenBank/DDBJ databases">
        <authorList>
            <person name="Tunstrom K."/>
        </authorList>
    </citation>
    <scope>NUCLEOTIDE SEQUENCE</scope>
</reference>
<dbReference type="Proteomes" id="UP001153954">
    <property type="component" value="Unassembled WGS sequence"/>
</dbReference>
<dbReference type="InterPro" id="IPR019826">
    <property type="entry name" value="Carboxylesterase_B_AS"/>
</dbReference>
<keyword evidence="4" id="KW-1015">Disulfide bond</keyword>
<keyword evidence="9" id="KW-1185">Reference proteome</keyword>
<name>A0AAU9V4K2_EUPED</name>
<organism evidence="8 9">
    <name type="scientific">Euphydryas editha</name>
    <name type="common">Edith's checkerspot</name>
    <dbReference type="NCBI Taxonomy" id="104508"/>
    <lineage>
        <taxon>Eukaryota</taxon>
        <taxon>Metazoa</taxon>
        <taxon>Ecdysozoa</taxon>
        <taxon>Arthropoda</taxon>
        <taxon>Hexapoda</taxon>
        <taxon>Insecta</taxon>
        <taxon>Pterygota</taxon>
        <taxon>Neoptera</taxon>
        <taxon>Endopterygota</taxon>
        <taxon>Lepidoptera</taxon>
        <taxon>Glossata</taxon>
        <taxon>Ditrysia</taxon>
        <taxon>Papilionoidea</taxon>
        <taxon>Nymphalidae</taxon>
        <taxon>Nymphalinae</taxon>
        <taxon>Euphydryas</taxon>
    </lineage>
</organism>
<protein>
    <recommendedName>
        <fullName evidence="6">Carboxylic ester hydrolase</fullName>
        <ecNumber evidence="6">3.1.1.-</ecNumber>
    </recommendedName>
</protein>
<keyword evidence="2" id="KW-0719">Serine esterase</keyword>
<dbReference type="AlphaFoldDB" id="A0AAU9V4K2"/>
<dbReference type="EC" id="3.1.1.-" evidence="6"/>
<dbReference type="PANTHER" id="PTHR43142:SF1">
    <property type="entry name" value="CARBOXYLIC ESTER HYDROLASE"/>
    <property type="match status" value="1"/>
</dbReference>
<feature type="domain" description="Carboxylesterase type B" evidence="7">
    <location>
        <begin position="22"/>
        <end position="529"/>
    </location>
</feature>
<feature type="chain" id="PRO_5043096987" description="Carboxylic ester hydrolase" evidence="6">
    <location>
        <begin position="22"/>
        <end position="542"/>
    </location>
</feature>
<comment type="caution">
    <text evidence="8">The sequence shown here is derived from an EMBL/GenBank/DDBJ whole genome shotgun (WGS) entry which is preliminary data.</text>
</comment>
<evidence type="ECO:0000313" key="9">
    <source>
        <dbReference type="Proteomes" id="UP001153954"/>
    </source>
</evidence>
<gene>
    <name evidence="8" type="ORF">EEDITHA_LOCUS20965</name>
</gene>
<evidence type="ECO:0000256" key="2">
    <source>
        <dbReference type="ARBA" id="ARBA00022487"/>
    </source>
</evidence>
<evidence type="ECO:0000256" key="6">
    <source>
        <dbReference type="RuleBase" id="RU361235"/>
    </source>
</evidence>
<dbReference type="InterPro" id="IPR002018">
    <property type="entry name" value="CarbesteraseB"/>
</dbReference>
<evidence type="ECO:0000259" key="7">
    <source>
        <dbReference type="Pfam" id="PF00135"/>
    </source>
</evidence>